<evidence type="ECO:0000256" key="1">
    <source>
        <dbReference type="ARBA" id="ARBA00004651"/>
    </source>
</evidence>
<feature type="transmembrane region" description="Helical" evidence="7">
    <location>
        <begin position="431"/>
        <end position="451"/>
    </location>
</feature>
<dbReference type="GO" id="GO:0009267">
    <property type="term" value="P:cellular response to starvation"/>
    <property type="evidence" value="ECO:0007669"/>
    <property type="project" value="InterPro"/>
</dbReference>
<feature type="transmembrane region" description="Helical" evidence="7">
    <location>
        <begin position="279"/>
        <end position="302"/>
    </location>
</feature>
<dbReference type="InterPro" id="IPR051605">
    <property type="entry name" value="CstA"/>
</dbReference>
<feature type="transmembrane region" description="Helical" evidence="7">
    <location>
        <begin position="125"/>
        <end position="143"/>
    </location>
</feature>
<protein>
    <submittedName>
        <fullName evidence="9">Carbon starvation protein A</fullName>
    </submittedName>
</protein>
<dbReference type="EMBL" id="VVXJ01000009">
    <property type="protein sequence ID" value="KAA2376451.1"/>
    <property type="molecule type" value="Genomic_DNA"/>
</dbReference>
<reference evidence="9 10" key="1">
    <citation type="journal article" date="2019" name="Nat. Med.">
        <title>A library of human gut bacterial isolates paired with longitudinal multiomics data enables mechanistic microbiome research.</title>
        <authorList>
            <person name="Poyet M."/>
            <person name="Groussin M."/>
            <person name="Gibbons S.M."/>
            <person name="Avila-Pacheco J."/>
            <person name="Jiang X."/>
            <person name="Kearney S.M."/>
            <person name="Perrotta A.R."/>
            <person name="Berdy B."/>
            <person name="Zhao S."/>
            <person name="Lieberman T.D."/>
            <person name="Swanson P.K."/>
            <person name="Smith M."/>
            <person name="Roesemann S."/>
            <person name="Alexander J.E."/>
            <person name="Rich S.A."/>
            <person name="Livny J."/>
            <person name="Vlamakis H."/>
            <person name="Clish C."/>
            <person name="Bullock K."/>
            <person name="Deik A."/>
            <person name="Scott J."/>
            <person name="Pierce K.A."/>
            <person name="Xavier R.J."/>
            <person name="Alm E.J."/>
        </authorList>
    </citation>
    <scope>NUCLEOTIDE SEQUENCE [LARGE SCALE GENOMIC DNA]</scope>
    <source>
        <strain evidence="9 10">BIOML-A1</strain>
    </source>
</reference>
<evidence type="ECO:0000256" key="4">
    <source>
        <dbReference type="ARBA" id="ARBA00022692"/>
    </source>
</evidence>
<gene>
    <name evidence="9" type="ORF">F2Y07_05715</name>
</gene>
<dbReference type="RefSeq" id="WP_022061911.1">
    <property type="nucleotide sequence ID" value="NZ_CAUENT010000042.1"/>
</dbReference>
<proteinExistence type="inferred from homology"/>
<evidence type="ECO:0000259" key="8">
    <source>
        <dbReference type="Pfam" id="PF02554"/>
    </source>
</evidence>
<feature type="domain" description="CstA N-terminal" evidence="8">
    <location>
        <begin position="177"/>
        <end position="326"/>
    </location>
</feature>
<accession>A0A5B3GSC1</accession>
<evidence type="ECO:0000313" key="9">
    <source>
        <dbReference type="EMBL" id="KAA2376451.1"/>
    </source>
</evidence>
<dbReference type="InterPro" id="IPR003706">
    <property type="entry name" value="CstA_N"/>
</dbReference>
<feature type="transmembrane region" description="Helical" evidence="7">
    <location>
        <begin position="163"/>
        <end position="185"/>
    </location>
</feature>
<evidence type="ECO:0000256" key="3">
    <source>
        <dbReference type="ARBA" id="ARBA00022475"/>
    </source>
</evidence>
<keyword evidence="6 7" id="KW-0472">Membrane</keyword>
<dbReference type="PANTHER" id="PTHR30252">
    <property type="entry name" value="INNER MEMBRANE PEPTIDE TRANSPORTER"/>
    <property type="match status" value="1"/>
</dbReference>
<dbReference type="Pfam" id="PF02554">
    <property type="entry name" value="CstA"/>
    <property type="match status" value="2"/>
</dbReference>
<comment type="subcellular location">
    <subcellularLocation>
        <location evidence="1">Cell membrane</location>
        <topology evidence="1">Multi-pass membrane protein</topology>
    </subcellularLocation>
</comment>
<comment type="similarity">
    <text evidence="2">Belongs to the peptide transporter carbon starvation (CstA) (TC 2.A.114) family.</text>
</comment>
<dbReference type="AlphaFoldDB" id="A0A5B3GSC1"/>
<dbReference type="PANTHER" id="PTHR30252:SF4">
    <property type="entry name" value="CARBON STARVATION"/>
    <property type="match status" value="1"/>
</dbReference>
<organism evidence="9 10">
    <name type="scientific">Alistipes shahii</name>
    <dbReference type="NCBI Taxonomy" id="328814"/>
    <lineage>
        <taxon>Bacteria</taxon>
        <taxon>Pseudomonadati</taxon>
        <taxon>Bacteroidota</taxon>
        <taxon>Bacteroidia</taxon>
        <taxon>Bacteroidales</taxon>
        <taxon>Rikenellaceae</taxon>
        <taxon>Alistipes</taxon>
    </lineage>
</organism>
<feature type="transmembrane region" description="Helical" evidence="7">
    <location>
        <begin position="379"/>
        <end position="398"/>
    </location>
</feature>
<dbReference type="Proteomes" id="UP000322658">
    <property type="component" value="Unassembled WGS sequence"/>
</dbReference>
<evidence type="ECO:0000256" key="7">
    <source>
        <dbReference type="SAM" id="Phobius"/>
    </source>
</evidence>
<dbReference type="GO" id="GO:0005886">
    <property type="term" value="C:plasma membrane"/>
    <property type="evidence" value="ECO:0007669"/>
    <property type="project" value="UniProtKB-SubCell"/>
</dbReference>
<keyword evidence="3" id="KW-1003">Cell membrane</keyword>
<evidence type="ECO:0000313" key="10">
    <source>
        <dbReference type="Proteomes" id="UP000322658"/>
    </source>
</evidence>
<feature type="transmembrane region" description="Helical" evidence="7">
    <location>
        <begin position="239"/>
        <end position="258"/>
    </location>
</feature>
<name>A0A5B3GSC1_9BACT</name>
<feature type="domain" description="CstA N-terminal" evidence="8">
    <location>
        <begin position="4"/>
        <end position="143"/>
    </location>
</feature>
<sequence length="492" mass="53077">MITFLVCLALLVTAYFTYGRYLERLVGIDPAARTPCSRLYDGVDYVPLPRWRIFLIQLLNIAGLGPIFGAVLGAAYGPVAFLWITFGGIFMGAAHDFIAGVISLRHDGASLPETAGVYLGGGMKIVMRLFSAGLMILVGAVFLSQPASLVAARLDVPSLEGIAFGGFSWLLLIVLGVILVYYIAATLLPVDKIIGRIYPVFGFALLFMAVGILVVLLFGGEYTIPEFTSFENCIADAKAFPIVPMLFTTIACGAISGFHATQSPLMARCMRNERESRSVFYGAMISESIIALVWAAIAMAFWGDVAGLNGAIAEYGGQAAVMIDVIANKTLGPALAVFVIFGVVACAITSGDTDTAFRSARLIVADFMGVEQRTLRKRIYICIPLFALGLLIIFGLPFQTMWSYFAWMNQTLAAVTLWMIVAYLRHRGRAVWVGLIPALVMTYVCASYIFVSPLMLGMQNRTAAYLLGGGVTLAVLVAMIFKLKDNDAKGIS</sequence>
<evidence type="ECO:0000256" key="5">
    <source>
        <dbReference type="ARBA" id="ARBA00022989"/>
    </source>
</evidence>
<keyword evidence="5 7" id="KW-1133">Transmembrane helix</keyword>
<evidence type="ECO:0000256" key="6">
    <source>
        <dbReference type="ARBA" id="ARBA00023136"/>
    </source>
</evidence>
<feature type="transmembrane region" description="Helical" evidence="7">
    <location>
        <begin position="404"/>
        <end position="424"/>
    </location>
</feature>
<feature type="transmembrane region" description="Helical" evidence="7">
    <location>
        <begin position="80"/>
        <end position="104"/>
    </location>
</feature>
<keyword evidence="4 7" id="KW-0812">Transmembrane</keyword>
<comment type="caution">
    <text evidence="9">The sequence shown here is derived from an EMBL/GenBank/DDBJ whole genome shotgun (WGS) entry which is preliminary data.</text>
</comment>
<evidence type="ECO:0000256" key="2">
    <source>
        <dbReference type="ARBA" id="ARBA00007755"/>
    </source>
</evidence>
<feature type="transmembrane region" description="Helical" evidence="7">
    <location>
        <begin position="197"/>
        <end position="219"/>
    </location>
</feature>
<feature type="transmembrane region" description="Helical" evidence="7">
    <location>
        <begin position="463"/>
        <end position="481"/>
    </location>
</feature>
<feature type="transmembrane region" description="Helical" evidence="7">
    <location>
        <begin position="331"/>
        <end position="351"/>
    </location>
</feature>